<evidence type="ECO:0000256" key="1">
    <source>
        <dbReference type="ARBA" id="ARBA00001946"/>
    </source>
</evidence>
<dbReference type="EMBL" id="CADCTI010000170">
    <property type="protein sequence ID" value="CAA9250097.1"/>
    <property type="molecule type" value="Genomic_DNA"/>
</dbReference>
<evidence type="ECO:0000256" key="4">
    <source>
        <dbReference type="ARBA" id="ARBA00010763"/>
    </source>
</evidence>
<keyword evidence="9 11" id="KW-0501">Molybdenum cofactor biosynthesis</keyword>
<dbReference type="SUPFAM" id="SSF63882">
    <property type="entry name" value="MoeA N-terminal region -like"/>
    <property type="match status" value="1"/>
</dbReference>
<sequence length="400" mass="41071">MRTVEEHQAVVAALLPALPEEQVPVASAHGRVLARDVRAAVSLPAFDNSAMDGYAVRWSEVASAAQAPVRLPVAEDIPAGRSDVVPLAPGTAHRIMTGAPLPPGADVVVPVELTDGGTDVVEIRDTPPAGSHLRGAGEDIAADAVALTAGSALGAAQLGLAAAVGLTVLPVRRRPRVLVLSTGSELVAPGQPLRPGQIYESNSLLLAAAVEDAGGEARRLHFVPDDVDQFLATVRAELATADLLITSGGVSAGAYEVVKDAFRGLGTVEFVKVPMQPGGPQGAGTVDGVPVVTLPGNPVSAFVSFEVFVRPALRRALGHAAPDRLRAPARLTGPLRSPAGRRQFLRGRYDNGEVSQVGGPGSHLVAHLARANCLVVVPQDVTELPAGAEVDVVLIEGALQ</sequence>
<dbReference type="InterPro" id="IPR005110">
    <property type="entry name" value="MoeA_linker/N"/>
</dbReference>
<dbReference type="CDD" id="cd00887">
    <property type="entry name" value="MoeA"/>
    <property type="match status" value="1"/>
</dbReference>
<dbReference type="Gene3D" id="3.40.980.10">
    <property type="entry name" value="MoaB/Mog-like domain"/>
    <property type="match status" value="1"/>
</dbReference>
<evidence type="ECO:0000256" key="6">
    <source>
        <dbReference type="ARBA" id="ARBA00022679"/>
    </source>
</evidence>
<evidence type="ECO:0000256" key="7">
    <source>
        <dbReference type="ARBA" id="ARBA00022723"/>
    </source>
</evidence>
<dbReference type="InterPro" id="IPR001453">
    <property type="entry name" value="MoaB/Mog_dom"/>
</dbReference>
<dbReference type="UniPathway" id="UPA00344"/>
<dbReference type="Gene3D" id="2.170.190.11">
    <property type="entry name" value="Molybdopterin biosynthesis moea protein, domain 3"/>
    <property type="match status" value="1"/>
</dbReference>
<dbReference type="Gene3D" id="3.90.105.10">
    <property type="entry name" value="Molybdopterin biosynthesis moea protein, domain 2"/>
    <property type="match status" value="1"/>
</dbReference>
<comment type="function">
    <text evidence="2 11">Catalyzes the insertion of molybdate into adenylated molybdopterin with the concomitant release of AMP.</text>
</comment>
<dbReference type="GO" id="GO:0061599">
    <property type="term" value="F:molybdopterin molybdotransferase activity"/>
    <property type="evidence" value="ECO:0007669"/>
    <property type="project" value="UniProtKB-UniRule"/>
</dbReference>
<keyword evidence="5 11" id="KW-0500">Molybdenum</keyword>
<keyword evidence="6 11" id="KW-0808">Transferase</keyword>
<dbReference type="EC" id="2.10.1.1" evidence="11"/>
<dbReference type="SUPFAM" id="SSF63867">
    <property type="entry name" value="MoeA C-terminal domain-like"/>
    <property type="match status" value="1"/>
</dbReference>
<dbReference type="GO" id="GO:0006777">
    <property type="term" value="P:Mo-molybdopterin cofactor biosynthetic process"/>
    <property type="evidence" value="ECO:0007669"/>
    <property type="project" value="UniProtKB-UniRule"/>
</dbReference>
<dbReference type="GO" id="GO:0046872">
    <property type="term" value="F:metal ion binding"/>
    <property type="evidence" value="ECO:0007669"/>
    <property type="project" value="UniProtKB-UniRule"/>
</dbReference>
<dbReference type="SMART" id="SM00852">
    <property type="entry name" value="MoCF_biosynth"/>
    <property type="match status" value="1"/>
</dbReference>
<accession>A0A6J4IEE0</accession>
<organism evidence="13">
    <name type="scientific">uncultured Blastococcus sp</name>
    <dbReference type="NCBI Taxonomy" id="217144"/>
    <lineage>
        <taxon>Bacteria</taxon>
        <taxon>Bacillati</taxon>
        <taxon>Actinomycetota</taxon>
        <taxon>Actinomycetes</taxon>
        <taxon>Geodermatophilales</taxon>
        <taxon>Geodermatophilaceae</taxon>
        <taxon>Blastococcus</taxon>
        <taxon>environmental samples</taxon>
    </lineage>
</organism>
<comment type="pathway">
    <text evidence="3 11">Cofactor biosynthesis; molybdopterin biosynthesis.</text>
</comment>
<feature type="domain" description="MoaB/Mog" evidence="12">
    <location>
        <begin position="178"/>
        <end position="315"/>
    </location>
</feature>
<dbReference type="Pfam" id="PF03453">
    <property type="entry name" value="MoeA_N"/>
    <property type="match status" value="1"/>
</dbReference>
<dbReference type="FunFam" id="3.40.980.10:FF:000004">
    <property type="entry name" value="Molybdopterin molybdenumtransferase"/>
    <property type="match status" value="1"/>
</dbReference>
<evidence type="ECO:0000256" key="11">
    <source>
        <dbReference type="RuleBase" id="RU365090"/>
    </source>
</evidence>
<dbReference type="Pfam" id="PF03454">
    <property type="entry name" value="MoeA_C"/>
    <property type="match status" value="1"/>
</dbReference>
<evidence type="ECO:0000256" key="9">
    <source>
        <dbReference type="ARBA" id="ARBA00023150"/>
    </source>
</evidence>
<dbReference type="Gene3D" id="2.40.340.10">
    <property type="entry name" value="MoeA, C-terminal, domain IV"/>
    <property type="match status" value="1"/>
</dbReference>
<dbReference type="InterPro" id="IPR036135">
    <property type="entry name" value="MoeA_linker/N_sf"/>
</dbReference>
<dbReference type="GO" id="GO:0005829">
    <property type="term" value="C:cytosol"/>
    <property type="evidence" value="ECO:0007669"/>
    <property type="project" value="TreeGrafter"/>
</dbReference>
<keyword evidence="7 11" id="KW-0479">Metal-binding</keyword>
<reference evidence="13" key="1">
    <citation type="submission" date="2020-02" db="EMBL/GenBank/DDBJ databases">
        <authorList>
            <person name="Meier V. D."/>
        </authorList>
    </citation>
    <scope>NUCLEOTIDE SEQUENCE</scope>
    <source>
        <strain evidence="13">AVDCRST_MAG57</strain>
    </source>
</reference>
<dbReference type="SUPFAM" id="SSF53218">
    <property type="entry name" value="Molybdenum cofactor biosynthesis proteins"/>
    <property type="match status" value="1"/>
</dbReference>
<proteinExistence type="inferred from homology"/>
<evidence type="ECO:0000256" key="10">
    <source>
        <dbReference type="ARBA" id="ARBA00047317"/>
    </source>
</evidence>
<dbReference type="AlphaFoldDB" id="A0A6J4IEE0"/>
<protein>
    <recommendedName>
        <fullName evidence="11">Molybdopterin molybdenumtransferase</fullName>
        <ecNumber evidence="11">2.10.1.1</ecNumber>
    </recommendedName>
</protein>
<dbReference type="Pfam" id="PF00994">
    <property type="entry name" value="MoCF_biosynth"/>
    <property type="match status" value="1"/>
</dbReference>
<evidence type="ECO:0000256" key="5">
    <source>
        <dbReference type="ARBA" id="ARBA00022505"/>
    </source>
</evidence>
<evidence type="ECO:0000256" key="3">
    <source>
        <dbReference type="ARBA" id="ARBA00005046"/>
    </source>
</evidence>
<dbReference type="NCBIfam" id="TIGR00177">
    <property type="entry name" value="molyb_syn"/>
    <property type="match status" value="1"/>
</dbReference>
<dbReference type="InterPro" id="IPR036688">
    <property type="entry name" value="MoeA_C_domain_IV_sf"/>
</dbReference>
<comment type="cofactor">
    <cofactor evidence="1 11">
        <name>Mg(2+)</name>
        <dbReference type="ChEBI" id="CHEBI:18420"/>
    </cofactor>
</comment>
<dbReference type="PANTHER" id="PTHR10192">
    <property type="entry name" value="MOLYBDOPTERIN BIOSYNTHESIS PROTEIN"/>
    <property type="match status" value="1"/>
</dbReference>
<evidence type="ECO:0000256" key="8">
    <source>
        <dbReference type="ARBA" id="ARBA00022842"/>
    </source>
</evidence>
<dbReference type="InterPro" id="IPR005111">
    <property type="entry name" value="MoeA_C_domain_IV"/>
</dbReference>
<evidence type="ECO:0000313" key="13">
    <source>
        <dbReference type="EMBL" id="CAA9250097.1"/>
    </source>
</evidence>
<evidence type="ECO:0000259" key="12">
    <source>
        <dbReference type="SMART" id="SM00852"/>
    </source>
</evidence>
<name>A0A6J4IEE0_9ACTN</name>
<dbReference type="PANTHER" id="PTHR10192:SF5">
    <property type="entry name" value="GEPHYRIN"/>
    <property type="match status" value="1"/>
</dbReference>
<dbReference type="InterPro" id="IPR038987">
    <property type="entry name" value="MoeA-like"/>
</dbReference>
<comment type="catalytic activity">
    <reaction evidence="10">
        <text>adenylyl-molybdopterin + molybdate = Mo-molybdopterin + AMP + H(+)</text>
        <dbReference type="Rhea" id="RHEA:35047"/>
        <dbReference type="ChEBI" id="CHEBI:15378"/>
        <dbReference type="ChEBI" id="CHEBI:36264"/>
        <dbReference type="ChEBI" id="CHEBI:62727"/>
        <dbReference type="ChEBI" id="CHEBI:71302"/>
        <dbReference type="ChEBI" id="CHEBI:456215"/>
        <dbReference type="EC" id="2.10.1.1"/>
    </reaction>
</comment>
<dbReference type="NCBIfam" id="NF045515">
    <property type="entry name" value="Glp_gephyrin"/>
    <property type="match status" value="1"/>
</dbReference>
<gene>
    <name evidence="13" type="ORF">AVDCRST_MAG57-2029</name>
</gene>
<keyword evidence="8 11" id="KW-0460">Magnesium</keyword>
<comment type="similarity">
    <text evidence="4 11">Belongs to the MoeA family.</text>
</comment>
<dbReference type="InterPro" id="IPR036425">
    <property type="entry name" value="MoaB/Mog-like_dom_sf"/>
</dbReference>
<evidence type="ECO:0000256" key="2">
    <source>
        <dbReference type="ARBA" id="ARBA00002901"/>
    </source>
</evidence>